<name>A0A1E5UDI3_9FLAO</name>
<protein>
    <submittedName>
        <fullName evidence="1">Uncharacterized protein</fullName>
    </submittedName>
</protein>
<comment type="caution">
    <text evidence="1">The sequence shown here is derived from an EMBL/GenBank/DDBJ whole genome shotgun (WGS) entry which is preliminary data.</text>
</comment>
<proteinExistence type="predicted"/>
<dbReference type="Proteomes" id="UP000095601">
    <property type="component" value="Unassembled WGS sequence"/>
</dbReference>
<sequence>MMIFRGLKSANFVKIILISKVENYLLICEICGVGYFL</sequence>
<dbReference type="EMBL" id="MKGI01000064">
    <property type="protein sequence ID" value="OEL10956.1"/>
    <property type="molecule type" value="Genomic_DNA"/>
</dbReference>
<accession>A0A1E5UDI3</accession>
<evidence type="ECO:0000313" key="1">
    <source>
        <dbReference type="EMBL" id="OEL10956.1"/>
    </source>
</evidence>
<gene>
    <name evidence="1" type="ORF">BHF72_2545</name>
</gene>
<dbReference type="AlphaFoldDB" id="A0A1E5UDI3"/>
<organism evidence="1 2">
    <name type="scientific">Cloacibacterium normanense</name>
    <dbReference type="NCBI Taxonomy" id="237258"/>
    <lineage>
        <taxon>Bacteria</taxon>
        <taxon>Pseudomonadati</taxon>
        <taxon>Bacteroidota</taxon>
        <taxon>Flavobacteriia</taxon>
        <taxon>Flavobacteriales</taxon>
        <taxon>Weeksellaceae</taxon>
    </lineage>
</organism>
<keyword evidence="2" id="KW-1185">Reference proteome</keyword>
<evidence type="ECO:0000313" key="2">
    <source>
        <dbReference type="Proteomes" id="UP000095601"/>
    </source>
</evidence>
<reference evidence="1 2" key="1">
    <citation type="submission" date="2016-09" db="EMBL/GenBank/DDBJ databases">
        <authorList>
            <person name="Capua I."/>
            <person name="De Benedictis P."/>
            <person name="Joannis T."/>
            <person name="Lombin L.H."/>
            <person name="Cattoli G."/>
        </authorList>
    </citation>
    <scope>NUCLEOTIDE SEQUENCE [LARGE SCALE GENOMIC DNA]</scope>
    <source>
        <strain evidence="1 2">NRS-1</strain>
    </source>
</reference>